<feature type="domain" description="MalQ N-terminal beta-sandwich" evidence="12">
    <location>
        <begin position="141"/>
        <end position="236"/>
    </location>
</feature>
<dbReference type="AlphaFoldDB" id="A0A6N9Z6K4"/>
<reference evidence="13 14" key="1">
    <citation type="submission" date="2019-10" db="EMBL/GenBank/DDBJ databases">
        <title>Bifidobacterium from non-human primates.</title>
        <authorList>
            <person name="Modesto M."/>
        </authorList>
    </citation>
    <scope>NUCLEOTIDE SEQUENCE [LARGE SCALE GENOMIC DNA]</scope>
    <source>
        <strain evidence="13 14">TRE17</strain>
    </source>
</reference>
<evidence type="ECO:0000313" key="14">
    <source>
        <dbReference type="Proteomes" id="UP000469194"/>
    </source>
</evidence>
<keyword evidence="14" id="KW-1185">Reference proteome</keyword>
<evidence type="ECO:0000259" key="12">
    <source>
        <dbReference type="Pfam" id="PF21226"/>
    </source>
</evidence>
<dbReference type="PANTHER" id="PTHR32438">
    <property type="entry name" value="4-ALPHA-GLUCANOTRANSFERASE DPE1, CHLOROPLASTIC/AMYLOPLASTIC"/>
    <property type="match status" value="1"/>
</dbReference>
<dbReference type="PANTHER" id="PTHR32438:SF5">
    <property type="entry name" value="4-ALPHA-GLUCANOTRANSFERASE DPE1, CHLOROPLASTIC_AMYLOPLASTIC"/>
    <property type="match status" value="1"/>
</dbReference>
<sequence length="795" mass="85881">MTASETNAAPIAASSAAAHAAPEPVPAAAATTTAPTTPYVTATSIDGAERNESPERLARPLIRLAKASGVSTSYIDQLGTYVEIADDVIIDVLGALGVDARTPEAIERSLAQATGTTGVNGAPGATDAVSPTPARILPSSTLVATTGEPTTITLHLTEPEAATTPGTTTTATTDPEATITLEDGTVRRSEDADILPNLNDATTSFLALPTDLPIGYHTLRVTAGDRTDEATLMVAPARIPLPAAVAEHPRWGWMAQLYSIRSHESWGVGDYGDLTTLLADAGAKTGADFMLINPIHAGAPVPPLEPSPYLPESRRFLNVTYIRPQNIPEYAQLTTEERARVDELHASVAARNDDPNPLDINAAWSAKRPALRVIFDHPRSPEREAAFERFKEQAGPDLDAFAAWCLAFEVWGAPWEPNSWFGRTGRTSPEVADLIHEHHDLFEFNRWLQWVADEQVAAAQQAAKDNGMALGLMQDMAVGVHALGADVWWSPERFAVGSVTVGCPPDFYNQQGQDWGQPPFNPRYLEATGYRVYREMVHSMFAHAGAVRIDHVLGLFRLWWIPKGKGAKGGAYVMYDYRAMIAVLSIEATRANGMVIGEDLGTVPAYVRQVLSEHGVLGTDVEWFARIDDSPNAGDPYAPPSDYRRQALASVTTHDLPPTAGYLKFEHVHLRERLHLLAEPVEQFAASANAERQAMLDLLVDGGWLDAAAAADVPAHEQEIVEAMHRMLTATPSVLRQAAIVDGTGQHATVNQPGTSDQYPNWRIPLVDGDDRLVHTDEVFANSRVLSLAAVMRGE</sequence>
<keyword evidence="6 10" id="KW-0808">Transferase</keyword>
<dbReference type="NCBIfam" id="TIGR00217">
    <property type="entry name" value="malQ"/>
    <property type="match status" value="1"/>
</dbReference>
<evidence type="ECO:0000313" key="13">
    <source>
        <dbReference type="EMBL" id="NEG90339.1"/>
    </source>
</evidence>
<evidence type="ECO:0000256" key="7">
    <source>
        <dbReference type="ARBA" id="ARBA00023277"/>
    </source>
</evidence>
<evidence type="ECO:0000256" key="11">
    <source>
        <dbReference type="SAM" id="MobiDB-lite"/>
    </source>
</evidence>
<dbReference type="InterPro" id="IPR017853">
    <property type="entry name" value="GH"/>
</dbReference>
<dbReference type="Proteomes" id="UP000469194">
    <property type="component" value="Unassembled WGS sequence"/>
</dbReference>
<dbReference type="InterPro" id="IPR003385">
    <property type="entry name" value="Glyco_hydro_77"/>
</dbReference>
<dbReference type="InterPro" id="IPR048458">
    <property type="entry name" value="MalQ_N"/>
</dbReference>
<dbReference type="EMBL" id="WHZW01000023">
    <property type="protein sequence ID" value="NEG90339.1"/>
    <property type="molecule type" value="Genomic_DNA"/>
</dbReference>
<feature type="region of interest" description="Disordered" evidence="11">
    <location>
        <begin position="1"/>
        <end position="35"/>
    </location>
</feature>
<dbReference type="SUPFAM" id="SSF51445">
    <property type="entry name" value="(Trans)glycosidases"/>
    <property type="match status" value="1"/>
</dbReference>
<dbReference type="GO" id="GO:0004134">
    <property type="term" value="F:4-alpha-glucanotransferase activity"/>
    <property type="evidence" value="ECO:0007669"/>
    <property type="project" value="UniProtKB-EC"/>
</dbReference>
<comment type="caution">
    <text evidence="13">The sequence shown here is derived from an EMBL/GenBank/DDBJ whole genome shotgun (WGS) entry which is preliminary data.</text>
</comment>
<proteinExistence type="inferred from homology"/>
<comment type="catalytic activity">
    <reaction evidence="1 10">
        <text>Transfers a segment of a (1-&gt;4)-alpha-D-glucan to a new position in an acceptor, which may be glucose or a (1-&gt;4)-alpha-D-glucan.</text>
        <dbReference type="EC" id="2.4.1.25"/>
    </reaction>
</comment>
<evidence type="ECO:0000256" key="2">
    <source>
        <dbReference type="ARBA" id="ARBA00005684"/>
    </source>
</evidence>
<dbReference type="Pfam" id="PF21226">
    <property type="entry name" value="MalQ_N"/>
    <property type="match status" value="1"/>
</dbReference>
<dbReference type="GO" id="GO:0005975">
    <property type="term" value="P:carbohydrate metabolic process"/>
    <property type="evidence" value="ECO:0007669"/>
    <property type="project" value="InterPro"/>
</dbReference>
<evidence type="ECO:0000256" key="3">
    <source>
        <dbReference type="ARBA" id="ARBA00012560"/>
    </source>
</evidence>
<dbReference type="EC" id="2.4.1.25" evidence="3 10"/>
<evidence type="ECO:0000256" key="9">
    <source>
        <dbReference type="ARBA" id="ARBA00031501"/>
    </source>
</evidence>
<evidence type="ECO:0000256" key="6">
    <source>
        <dbReference type="ARBA" id="ARBA00022679"/>
    </source>
</evidence>
<name>A0A6N9Z6K4_9BIFI</name>
<dbReference type="Gene3D" id="3.20.20.80">
    <property type="entry name" value="Glycosidases"/>
    <property type="match status" value="1"/>
</dbReference>
<evidence type="ECO:0000256" key="10">
    <source>
        <dbReference type="RuleBase" id="RU361207"/>
    </source>
</evidence>
<evidence type="ECO:0000256" key="1">
    <source>
        <dbReference type="ARBA" id="ARBA00000439"/>
    </source>
</evidence>
<keyword evidence="5 10" id="KW-0328">Glycosyltransferase</keyword>
<evidence type="ECO:0000256" key="5">
    <source>
        <dbReference type="ARBA" id="ARBA00022676"/>
    </source>
</evidence>
<evidence type="ECO:0000256" key="4">
    <source>
        <dbReference type="ARBA" id="ARBA00020295"/>
    </source>
</evidence>
<accession>A0A6N9Z6K4</accession>
<keyword evidence="7 10" id="KW-0119">Carbohydrate metabolism</keyword>
<gene>
    <name evidence="13" type="primary">malQ</name>
    <name evidence="13" type="ORF">GFD25_10160</name>
</gene>
<protein>
    <recommendedName>
        <fullName evidence="4 10">4-alpha-glucanotransferase</fullName>
        <ecNumber evidence="3 10">2.4.1.25</ecNumber>
    </recommendedName>
    <alternativeName>
        <fullName evidence="8 10">Amylomaltase</fullName>
    </alternativeName>
    <alternativeName>
        <fullName evidence="9 10">Disproportionating enzyme</fullName>
    </alternativeName>
</protein>
<comment type="similarity">
    <text evidence="2 10">Belongs to the disproportionating enzyme family.</text>
</comment>
<organism evidence="13 14">
    <name type="scientific">Bifidobacterium aerophilum</name>
    <dbReference type="NCBI Taxonomy" id="1798155"/>
    <lineage>
        <taxon>Bacteria</taxon>
        <taxon>Bacillati</taxon>
        <taxon>Actinomycetota</taxon>
        <taxon>Actinomycetes</taxon>
        <taxon>Bifidobacteriales</taxon>
        <taxon>Bifidobacteriaceae</taxon>
        <taxon>Bifidobacterium</taxon>
    </lineage>
</organism>
<dbReference type="RefSeq" id="WP_163232511.1">
    <property type="nucleotide sequence ID" value="NZ_WHZW01000023.1"/>
</dbReference>
<evidence type="ECO:0000256" key="8">
    <source>
        <dbReference type="ARBA" id="ARBA00031423"/>
    </source>
</evidence>
<dbReference type="Pfam" id="PF02446">
    <property type="entry name" value="Glyco_hydro_77"/>
    <property type="match status" value="1"/>
</dbReference>